<keyword evidence="4" id="KW-1185">Reference proteome</keyword>
<dbReference type="AlphaFoldDB" id="A0AAV4G189"/>
<evidence type="ECO:0000313" key="3">
    <source>
        <dbReference type="EMBL" id="GFR79363.1"/>
    </source>
</evidence>
<dbReference type="SUPFAM" id="SSF55909">
    <property type="entry name" value="Pentein"/>
    <property type="match status" value="1"/>
</dbReference>
<dbReference type="InterPro" id="IPR033199">
    <property type="entry name" value="DDAH-like"/>
</dbReference>
<evidence type="ECO:0000256" key="2">
    <source>
        <dbReference type="ARBA" id="ARBA00022801"/>
    </source>
</evidence>
<dbReference type="PANTHER" id="PTHR12737">
    <property type="entry name" value="DIMETHYLARGININE DIMETHYLAMINOHYDROLASE"/>
    <property type="match status" value="1"/>
</dbReference>
<proteinExistence type="inferred from homology"/>
<organism evidence="3 4">
    <name type="scientific">Elysia marginata</name>
    <dbReference type="NCBI Taxonomy" id="1093978"/>
    <lineage>
        <taxon>Eukaryota</taxon>
        <taxon>Metazoa</taxon>
        <taxon>Spiralia</taxon>
        <taxon>Lophotrochozoa</taxon>
        <taxon>Mollusca</taxon>
        <taxon>Gastropoda</taxon>
        <taxon>Heterobranchia</taxon>
        <taxon>Euthyneura</taxon>
        <taxon>Panpulmonata</taxon>
        <taxon>Sacoglossa</taxon>
        <taxon>Placobranchoidea</taxon>
        <taxon>Plakobranchidae</taxon>
        <taxon>Elysia</taxon>
    </lineage>
</organism>
<dbReference type="EMBL" id="BMAT01004743">
    <property type="protein sequence ID" value="GFR79363.1"/>
    <property type="molecule type" value="Genomic_DNA"/>
</dbReference>
<protein>
    <submittedName>
        <fullName evidence="3">N(G),N(G)-dimethylarginine dimethylaminohydrolase 1</fullName>
    </submittedName>
</protein>
<gene>
    <name evidence="3" type="ORF">ElyMa_002286800</name>
</gene>
<dbReference type="Pfam" id="PF19420">
    <property type="entry name" value="DDAH_eukar"/>
    <property type="match status" value="1"/>
</dbReference>
<name>A0AAV4G189_9GAST</name>
<reference evidence="3 4" key="1">
    <citation type="journal article" date="2021" name="Elife">
        <title>Chloroplast acquisition without the gene transfer in kleptoplastic sea slugs, Plakobranchus ocellatus.</title>
        <authorList>
            <person name="Maeda T."/>
            <person name="Takahashi S."/>
            <person name="Yoshida T."/>
            <person name="Shimamura S."/>
            <person name="Takaki Y."/>
            <person name="Nagai Y."/>
            <person name="Toyoda A."/>
            <person name="Suzuki Y."/>
            <person name="Arimoto A."/>
            <person name="Ishii H."/>
            <person name="Satoh N."/>
            <person name="Nishiyama T."/>
            <person name="Hasebe M."/>
            <person name="Maruyama T."/>
            <person name="Minagawa J."/>
            <person name="Obokata J."/>
            <person name="Shigenobu S."/>
        </authorList>
    </citation>
    <scope>NUCLEOTIDE SEQUENCE [LARGE SCALE GENOMIC DNA]</scope>
</reference>
<dbReference type="Proteomes" id="UP000762676">
    <property type="component" value="Unassembled WGS sequence"/>
</dbReference>
<accession>A0AAV4G189</accession>
<dbReference type="GO" id="GO:0045429">
    <property type="term" value="P:positive regulation of nitric oxide biosynthetic process"/>
    <property type="evidence" value="ECO:0007669"/>
    <property type="project" value="TreeGrafter"/>
</dbReference>
<dbReference type="FunFam" id="3.75.10.10:FF:000004">
    <property type="entry name" value="N(G),N(G)-dimethylarginine dimethylaminohydrolase 1"/>
    <property type="match status" value="1"/>
</dbReference>
<dbReference type="GO" id="GO:0016403">
    <property type="term" value="F:dimethylargininase activity"/>
    <property type="evidence" value="ECO:0007669"/>
    <property type="project" value="TreeGrafter"/>
</dbReference>
<comment type="caution">
    <text evidence="3">The sequence shown here is derived from an EMBL/GenBank/DDBJ whole genome shotgun (WGS) entry which is preliminary data.</text>
</comment>
<evidence type="ECO:0000256" key="1">
    <source>
        <dbReference type="ARBA" id="ARBA00008532"/>
    </source>
</evidence>
<comment type="similarity">
    <text evidence="1">Belongs to the DDAH family.</text>
</comment>
<keyword evidence="2" id="KW-0378">Hydrolase</keyword>
<dbReference type="Gene3D" id="3.75.10.10">
    <property type="entry name" value="L-arginine/glycine Amidinotransferase, Chain A"/>
    <property type="match status" value="1"/>
</dbReference>
<dbReference type="GO" id="GO:0006525">
    <property type="term" value="P:arginine metabolic process"/>
    <property type="evidence" value="ECO:0007669"/>
    <property type="project" value="TreeGrafter"/>
</dbReference>
<dbReference type="GO" id="GO:0016597">
    <property type="term" value="F:amino acid binding"/>
    <property type="evidence" value="ECO:0007669"/>
    <property type="project" value="TreeGrafter"/>
</dbReference>
<dbReference type="GO" id="GO:0000052">
    <property type="term" value="P:citrulline metabolic process"/>
    <property type="evidence" value="ECO:0007669"/>
    <property type="project" value="TreeGrafter"/>
</dbReference>
<evidence type="ECO:0000313" key="4">
    <source>
        <dbReference type="Proteomes" id="UP000762676"/>
    </source>
</evidence>
<sequence>MAAFHYNFAIICRVPNALKNRSVGSEHYADGIDVEKAKQEYATVREVLKNCDINIIELVEDESYPDCCFVDDTAVVIGNTALIARPGHSSRQGEVGEIRKVLKGDLRMNVVEIQNAKATLDGGDVLFTGKEIFVGVGKRTNEAGAQAVAEAFPEYAVSKVNFANCEALHLKDVFNMAGKNVMAVAPGADVQGVLRQMQDVADYPYHVMQMDSRMGTDMLYTNGHLIHHVRQEMGDKSYGMLDQFIEPEIQRVEVNMNQLNFEGRGITGLALLIFKMETYLDTLDEKILGPRHHTQLTELAKVGGTISSLAILIARTRNPKRIVSNIQDEDLGYFTMWKRSDQMN</sequence>
<dbReference type="PANTHER" id="PTHR12737:SF9">
    <property type="entry name" value="DIMETHYLARGININASE"/>
    <property type="match status" value="1"/>
</dbReference>